<feature type="region of interest" description="Disordered" evidence="4">
    <location>
        <begin position="376"/>
        <end position="413"/>
    </location>
</feature>
<protein>
    <submittedName>
        <fullName evidence="6">BTB/POZ domain-containing protein</fullName>
    </submittedName>
</protein>
<dbReference type="SUPFAM" id="SSF54695">
    <property type="entry name" value="POZ domain"/>
    <property type="match status" value="1"/>
</dbReference>
<gene>
    <name evidence="6" type="ORF">CEY00_Acc32796</name>
</gene>
<organism evidence="6 7">
    <name type="scientific">Actinidia chinensis var. chinensis</name>
    <name type="common">Chinese soft-hair kiwi</name>
    <dbReference type="NCBI Taxonomy" id="1590841"/>
    <lineage>
        <taxon>Eukaryota</taxon>
        <taxon>Viridiplantae</taxon>
        <taxon>Streptophyta</taxon>
        <taxon>Embryophyta</taxon>
        <taxon>Tracheophyta</taxon>
        <taxon>Spermatophyta</taxon>
        <taxon>Magnoliopsida</taxon>
        <taxon>eudicotyledons</taxon>
        <taxon>Gunneridae</taxon>
        <taxon>Pentapetalae</taxon>
        <taxon>asterids</taxon>
        <taxon>Ericales</taxon>
        <taxon>Actinidiaceae</taxon>
        <taxon>Actinidia</taxon>
    </lineage>
</organism>
<feature type="domain" description="NPH3" evidence="5">
    <location>
        <begin position="209"/>
        <end position="523"/>
    </location>
</feature>
<dbReference type="PANTHER" id="PTHR32370">
    <property type="entry name" value="OS12G0117600 PROTEIN"/>
    <property type="match status" value="1"/>
</dbReference>
<evidence type="ECO:0000259" key="5">
    <source>
        <dbReference type="PROSITE" id="PS51649"/>
    </source>
</evidence>
<sequence length="635" mass="70640">MKFMKLGSRPDTFYATEAIRSVSSEVSGDLIVQVKGSRYLLHKFPLLSKCLRLQRLCSKSPESKHPHIVQLPDFPGGTEAFELCAKFCYEITITLSAYNIVPARCAAEYLQMTEDVEKGNLVHKIEVFFNSCILNGWRDSLVTLQGTKSLPSWSEELGITSRCIEVIASKVVAHPSKANRSHSCSRRVRDDISLCNGAESQRSMQLTKGWWAEDIAELGIDLYWRTMIGIKSHGKMPSGLIGEALRIYASRWLPKTSKGLNIYEKVNSHAGSDSDSDSDSVGNTTSKHRLVLESITSLLPSEKGAVSCSFLLKLLKAANILNASTNSKMELVRRVGIQLEEAKVSDLLIPSISRTNGIVYDVDIVLSIFEQFMLQGQSPPTSPPRSKDGFERRRRSRSAENVDSEFQESRRSSSASHSSKLKVAKLVDRYLQEVARDVKLPLSKFIALAEAVPDFARLDHDDLYRAIDIYLKAHPDLNKSERKHLCRILDCKKLSVEACTHAARNERLPLRVVVQVLFFEQARTGTSGGQVTDLPSNLKAVLASNGDLKRPTSSLSTNLTGPAEDQWSVSSLKSPKSKISTLRMKLDEDDDLDDSFSRGIGKSSKVKALCSLPTRPKRMFSKLWSISRSANERNG</sequence>
<dbReference type="Proteomes" id="UP000241394">
    <property type="component" value="Chromosome LG29"/>
</dbReference>
<feature type="region of interest" description="Disordered" evidence="4">
    <location>
        <begin position="551"/>
        <end position="570"/>
    </location>
</feature>
<dbReference type="OrthoDB" id="624345at2759"/>
<evidence type="ECO:0000256" key="3">
    <source>
        <dbReference type="PROSITE-ProRule" id="PRU00982"/>
    </source>
</evidence>
<comment type="similarity">
    <text evidence="3">Belongs to the NPH3 family.</text>
</comment>
<comment type="pathway">
    <text evidence="1">Protein modification; protein ubiquitination.</text>
</comment>
<evidence type="ECO:0000313" key="7">
    <source>
        <dbReference type="Proteomes" id="UP000241394"/>
    </source>
</evidence>
<dbReference type="Pfam" id="PF03000">
    <property type="entry name" value="NPH3"/>
    <property type="match status" value="1"/>
</dbReference>
<comment type="caution">
    <text evidence="6">The sequence shown here is derived from an EMBL/GenBank/DDBJ whole genome shotgun (WGS) entry which is preliminary data.</text>
</comment>
<dbReference type="OMA" id="ENSRWWG"/>
<dbReference type="InterPro" id="IPR043454">
    <property type="entry name" value="NPH3/RPT2-like"/>
</dbReference>
<accession>A0A2R6P3G4</accession>
<dbReference type="InterPro" id="IPR011333">
    <property type="entry name" value="SKP1/BTB/POZ_sf"/>
</dbReference>
<name>A0A2R6P3G4_ACTCC</name>
<evidence type="ECO:0000256" key="1">
    <source>
        <dbReference type="ARBA" id="ARBA00004906"/>
    </source>
</evidence>
<dbReference type="Gramene" id="PSR84818">
    <property type="protein sequence ID" value="PSR84818"/>
    <property type="gene ID" value="CEY00_Acc32796"/>
</dbReference>
<evidence type="ECO:0000313" key="6">
    <source>
        <dbReference type="EMBL" id="PSR84818.1"/>
    </source>
</evidence>
<reference evidence="6 7" key="1">
    <citation type="submission" date="2017-07" db="EMBL/GenBank/DDBJ databases">
        <title>An improved, manually edited Actinidia chinensis var. chinensis (kiwifruit) genome highlights the challenges associated with draft genomes and gene prediction in plants.</title>
        <authorList>
            <person name="Pilkington S."/>
            <person name="Crowhurst R."/>
            <person name="Hilario E."/>
            <person name="Nardozza S."/>
            <person name="Fraser L."/>
            <person name="Peng Y."/>
            <person name="Gunaseelan K."/>
            <person name="Simpson R."/>
            <person name="Tahir J."/>
            <person name="Deroles S."/>
            <person name="Templeton K."/>
            <person name="Luo Z."/>
            <person name="Davy M."/>
            <person name="Cheng C."/>
            <person name="Mcneilage M."/>
            <person name="Scaglione D."/>
            <person name="Liu Y."/>
            <person name="Zhang Q."/>
            <person name="Datson P."/>
            <person name="De Silva N."/>
            <person name="Gardiner S."/>
            <person name="Bassett H."/>
            <person name="Chagne D."/>
            <person name="Mccallum J."/>
            <person name="Dzierzon H."/>
            <person name="Deng C."/>
            <person name="Wang Y.-Y."/>
            <person name="Barron N."/>
            <person name="Manako K."/>
            <person name="Bowen J."/>
            <person name="Foster T."/>
            <person name="Erridge Z."/>
            <person name="Tiffin H."/>
            <person name="Waite C."/>
            <person name="Davies K."/>
            <person name="Grierson E."/>
            <person name="Laing W."/>
            <person name="Kirk R."/>
            <person name="Chen X."/>
            <person name="Wood M."/>
            <person name="Montefiori M."/>
            <person name="Brummell D."/>
            <person name="Schwinn K."/>
            <person name="Catanach A."/>
            <person name="Fullerton C."/>
            <person name="Li D."/>
            <person name="Meiyalaghan S."/>
            <person name="Nieuwenhuizen N."/>
            <person name="Read N."/>
            <person name="Prakash R."/>
            <person name="Hunter D."/>
            <person name="Zhang H."/>
            <person name="Mckenzie M."/>
            <person name="Knabel M."/>
            <person name="Harris A."/>
            <person name="Allan A."/>
            <person name="Chen A."/>
            <person name="Janssen B."/>
            <person name="Plunkett B."/>
            <person name="Dwamena C."/>
            <person name="Voogd C."/>
            <person name="Leif D."/>
            <person name="Lafferty D."/>
            <person name="Souleyre E."/>
            <person name="Varkonyi-Gasic E."/>
            <person name="Gambi F."/>
            <person name="Hanley J."/>
            <person name="Yao J.-L."/>
            <person name="Cheung J."/>
            <person name="David K."/>
            <person name="Warren B."/>
            <person name="Marsh K."/>
            <person name="Snowden K."/>
            <person name="Lin-Wang K."/>
            <person name="Brian L."/>
            <person name="Martinez-Sanchez M."/>
            <person name="Wang M."/>
            <person name="Ileperuma N."/>
            <person name="Macnee N."/>
            <person name="Campin R."/>
            <person name="Mcatee P."/>
            <person name="Drummond R."/>
            <person name="Espley R."/>
            <person name="Ireland H."/>
            <person name="Wu R."/>
            <person name="Atkinson R."/>
            <person name="Karunairetnam S."/>
            <person name="Bulley S."/>
            <person name="Chunkath S."/>
            <person name="Hanley Z."/>
            <person name="Storey R."/>
            <person name="Thrimawithana A."/>
            <person name="Thomson S."/>
            <person name="David C."/>
            <person name="Testolin R."/>
        </authorList>
    </citation>
    <scope>NUCLEOTIDE SEQUENCE [LARGE SCALE GENOMIC DNA]</scope>
    <source>
        <strain evidence="7">cv. Red5</strain>
        <tissue evidence="6">Young leaf</tissue>
    </source>
</reference>
<evidence type="ECO:0000256" key="4">
    <source>
        <dbReference type="SAM" id="MobiDB-lite"/>
    </source>
</evidence>
<keyword evidence="2" id="KW-0833">Ubl conjugation pathway</keyword>
<proteinExistence type="inferred from homology"/>
<dbReference type="PROSITE" id="PS51649">
    <property type="entry name" value="NPH3"/>
    <property type="match status" value="1"/>
</dbReference>
<dbReference type="UniPathway" id="UPA00143"/>
<dbReference type="FunCoup" id="A0A2R6P3G4">
    <property type="interactions" value="491"/>
</dbReference>
<dbReference type="InParanoid" id="A0A2R6P3G4"/>
<reference evidence="7" key="2">
    <citation type="journal article" date="2018" name="BMC Genomics">
        <title>A manually annotated Actinidia chinensis var. chinensis (kiwifruit) genome highlights the challenges associated with draft genomes and gene prediction in plants.</title>
        <authorList>
            <person name="Pilkington S.M."/>
            <person name="Crowhurst R."/>
            <person name="Hilario E."/>
            <person name="Nardozza S."/>
            <person name="Fraser L."/>
            <person name="Peng Y."/>
            <person name="Gunaseelan K."/>
            <person name="Simpson R."/>
            <person name="Tahir J."/>
            <person name="Deroles S.C."/>
            <person name="Templeton K."/>
            <person name="Luo Z."/>
            <person name="Davy M."/>
            <person name="Cheng C."/>
            <person name="McNeilage M."/>
            <person name="Scaglione D."/>
            <person name="Liu Y."/>
            <person name="Zhang Q."/>
            <person name="Datson P."/>
            <person name="De Silva N."/>
            <person name="Gardiner S.E."/>
            <person name="Bassett H."/>
            <person name="Chagne D."/>
            <person name="McCallum J."/>
            <person name="Dzierzon H."/>
            <person name="Deng C."/>
            <person name="Wang Y.Y."/>
            <person name="Barron L."/>
            <person name="Manako K."/>
            <person name="Bowen J."/>
            <person name="Foster T.M."/>
            <person name="Erridge Z.A."/>
            <person name="Tiffin H."/>
            <person name="Waite C.N."/>
            <person name="Davies K.M."/>
            <person name="Grierson E.P."/>
            <person name="Laing W.A."/>
            <person name="Kirk R."/>
            <person name="Chen X."/>
            <person name="Wood M."/>
            <person name="Montefiori M."/>
            <person name="Brummell D.A."/>
            <person name="Schwinn K.E."/>
            <person name="Catanach A."/>
            <person name="Fullerton C."/>
            <person name="Li D."/>
            <person name="Meiyalaghan S."/>
            <person name="Nieuwenhuizen N."/>
            <person name="Read N."/>
            <person name="Prakash R."/>
            <person name="Hunter D."/>
            <person name="Zhang H."/>
            <person name="McKenzie M."/>
            <person name="Knabel M."/>
            <person name="Harris A."/>
            <person name="Allan A.C."/>
            <person name="Gleave A."/>
            <person name="Chen A."/>
            <person name="Janssen B.J."/>
            <person name="Plunkett B."/>
            <person name="Ampomah-Dwamena C."/>
            <person name="Voogd C."/>
            <person name="Leif D."/>
            <person name="Lafferty D."/>
            <person name="Souleyre E.J.F."/>
            <person name="Varkonyi-Gasic E."/>
            <person name="Gambi F."/>
            <person name="Hanley J."/>
            <person name="Yao J.L."/>
            <person name="Cheung J."/>
            <person name="David K.M."/>
            <person name="Warren B."/>
            <person name="Marsh K."/>
            <person name="Snowden K.C."/>
            <person name="Lin-Wang K."/>
            <person name="Brian L."/>
            <person name="Martinez-Sanchez M."/>
            <person name="Wang M."/>
            <person name="Ileperuma N."/>
            <person name="Macnee N."/>
            <person name="Campin R."/>
            <person name="McAtee P."/>
            <person name="Drummond R.S.M."/>
            <person name="Espley R.V."/>
            <person name="Ireland H.S."/>
            <person name="Wu R."/>
            <person name="Atkinson R.G."/>
            <person name="Karunairetnam S."/>
            <person name="Bulley S."/>
            <person name="Chunkath S."/>
            <person name="Hanley Z."/>
            <person name="Storey R."/>
            <person name="Thrimawithana A.H."/>
            <person name="Thomson S."/>
            <person name="David C."/>
            <person name="Testolin R."/>
            <person name="Huang H."/>
            <person name="Hellens R.P."/>
            <person name="Schaffer R.J."/>
        </authorList>
    </citation>
    <scope>NUCLEOTIDE SEQUENCE [LARGE SCALE GENOMIC DNA]</scope>
    <source>
        <strain evidence="7">cv. Red5</strain>
    </source>
</reference>
<keyword evidence="7" id="KW-1185">Reference proteome</keyword>
<dbReference type="AlphaFoldDB" id="A0A2R6P3G4"/>
<dbReference type="EMBL" id="NKQK01000029">
    <property type="protein sequence ID" value="PSR84818.1"/>
    <property type="molecule type" value="Genomic_DNA"/>
</dbReference>
<feature type="compositionally biased region" description="Polar residues" evidence="4">
    <location>
        <begin position="551"/>
        <end position="560"/>
    </location>
</feature>
<dbReference type="InterPro" id="IPR027356">
    <property type="entry name" value="NPH3_dom"/>
</dbReference>
<evidence type="ECO:0000256" key="2">
    <source>
        <dbReference type="ARBA" id="ARBA00022786"/>
    </source>
</evidence>
<dbReference type="Gene3D" id="3.30.710.10">
    <property type="entry name" value="Potassium Channel Kv1.1, Chain A"/>
    <property type="match status" value="1"/>
</dbReference>
<dbReference type="GO" id="GO:0016567">
    <property type="term" value="P:protein ubiquitination"/>
    <property type="evidence" value="ECO:0007669"/>
    <property type="project" value="UniProtKB-UniPathway"/>
</dbReference>